<dbReference type="Pfam" id="PF00672">
    <property type="entry name" value="HAMP"/>
    <property type="match status" value="1"/>
</dbReference>
<dbReference type="OrthoDB" id="49457at2"/>
<feature type="domain" description="Methyl-accepting transducer" evidence="6">
    <location>
        <begin position="264"/>
        <end position="500"/>
    </location>
</feature>
<dbReference type="AlphaFoldDB" id="A0A5J6WFX4"/>
<keyword evidence="9" id="KW-1185">Reference proteome</keyword>
<evidence type="ECO:0000313" key="8">
    <source>
        <dbReference type="EMBL" id="QFI36867.1"/>
    </source>
</evidence>
<dbReference type="RefSeq" id="WP_019443059.1">
    <property type="nucleotide sequence ID" value="NZ_ALOE01000039.1"/>
</dbReference>
<comment type="similarity">
    <text evidence="3">Belongs to the methyl-accepting chemotaxis (MCP) protein family.</text>
</comment>
<evidence type="ECO:0000259" key="7">
    <source>
        <dbReference type="PROSITE" id="PS50885"/>
    </source>
</evidence>
<evidence type="ECO:0000256" key="1">
    <source>
        <dbReference type="ARBA" id="ARBA00004370"/>
    </source>
</evidence>
<dbReference type="CDD" id="cd06225">
    <property type="entry name" value="HAMP"/>
    <property type="match status" value="1"/>
</dbReference>
<comment type="subcellular location">
    <subcellularLocation>
        <location evidence="1">Membrane</location>
    </subcellularLocation>
</comment>
<sequence>MPLKIKFIIFATFIFALFSTSFYMHGQLERTVSQNLHKVQTDYYPSLEIAITNNNLLMQFDQHIQTAVILAEEDYIDSALVITEQIDKNLQQLATLSLLHKSDAIELDKALLKHSEKAARVALDFIDGEKEVAQLALLAQQNAANLIQLVSQFKHIKKQLESEFEQLIIATLAEAKIAKQRFLWFNVIGLLVLMLAAVYAWRSSSKMSKNLKKVSHSLQGFAEGDGDLSIRIDHQGKDELADLVSWFNLFVARLQTSMQDTANNITELAEITTQLNSNSQQNLSSVQQQSQEVTATSLTINEMVIAISSITDSAISASQETVAANQSAIDGNAIIENTIESITVLASEVESSADIVNELITFTAKVGGVINIIADIADQTNLLALNAAIEAARAGEQGRGFAVVADEVRNLASRTQSSTTDIKQLLEGLNKISHSASSAMRSGVEQAHKSVKESYTAVETLAMITSKVSAINEINERIAAAAEQQRSASQLIGQSINTIETNSTHVQDNAHDLETITAKIQQISHQFQNLTKQFRL</sequence>
<organism evidence="8 9">
    <name type="scientific">Moritella marina ATCC 15381</name>
    <dbReference type="NCBI Taxonomy" id="1202962"/>
    <lineage>
        <taxon>Bacteria</taxon>
        <taxon>Pseudomonadati</taxon>
        <taxon>Pseudomonadota</taxon>
        <taxon>Gammaproteobacteria</taxon>
        <taxon>Alteromonadales</taxon>
        <taxon>Moritellaceae</taxon>
        <taxon>Moritella</taxon>
    </lineage>
</organism>
<dbReference type="PROSITE" id="PS50885">
    <property type="entry name" value="HAMP"/>
    <property type="match status" value="1"/>
</dbReference>
<dbReference type="SMART" id="SM00283">
    <property type="entry name" value="MA"/>
    <property type="match status" value="1"/>
</dbReference>
<reference evidence="8 9" key="1">
    <citation type="submission" date="2019-09" db="EMBL/GenBank/DDBJ databases">
        <title>Hybrid Assembly of the complete Genome of the Deep-Sea Bacterium Moritella marina from long Nanopore and Illumina reads.</title>
        <authorList>
            <person name="Magin S."/>
            <person name="Georgoulis A."/>
            <person name="Papadimitriou K."/>
            <person name="Iliakis G."/>
            <person name="Vorgias C.E."/>
        </authorList>
    </citation>
    <scope>NUCLEOTIDE SEQUENCE [LARGE SCALE GENOMIC DNA]</scope>
    <source>
        <strain evidence="8 9">MP-1</strain>
    </source>
</reference>
<keyword evidence="5" id="KW-0812">Transmembrane</keyword>
<proteinExistence type="inferred from homology"/>
<evidence type="ECO:0000256" key="5">
    <source>
        <dbReference type="SAM" id="Phobius"/>
    </source>
</evidence>
<dbReference type="SUPFAM" id="SSF58104">
    <property type="entry name" value="Methyl-accepting chemotaxis protein (MCP) signaling domain"/>
    <property type="match status" value="1"/>
</dbReference>
<dbReference type="GO" id="GO:0004888">
    <property type="term" value="F:transmembrane signaling receptor activity"/>
    <property type="evidence" value="ECO:0007669"/>
    <property type="project" value="InterPro"/>
</dbReference>
<name>A0A5J6WFX4_MORMI</name>
<dbReference type="EMBL" id="CP044399">
    <property type="protein sequence ID" value="QFI36867.1"/>
    <property type="molecule type" value="Genomic_DNA"/>
</dbReference>
<dbReference type="Gene3D" id="1.10.287.950">
    <property type="entry name" value="Methyl-accepting chemotaxis protein"/>
    <property type="match status" value="1"/>
</dbReference>
<accession>A0A5J6WFX4</accession>
<evidence type="ECO:0000256" key="4">
    <source>
        <dbReference type="PROSITE-ProRule" id="PRU00284"/>
    </source>
</evidence>
<dbReference type="PANTHER" id="PTHR32089">
    <property type="entry name" value="METHYL-ACCEPTING CHEMOTAXIS PROTEIN MCPB"/>
    <property type="match status" value="1"/>
</dbReference>
<dbReference type="InterPro" id="IPR003660">
    <property type="entry name" value="HAMP_dom"/>
</dbReference>
<dbReference type="PROSITE" id="PS50111">
    <property type="entry name" value="CHEMOTAXIS_TRANSDUC_2"/>
    <property type="match status" value="1"/>
</dbReference>
<keyword evidence="5" id="KW-0472">Membrane</keyword>
<dbReference type="InterPro" id="IPR004089">
    <property type="entry name" value="MCPsignal_dom"/>
</dbReference>
<dbReference type="GO" id="GO:0016020">
    <property type="term" value="C:membrane"/>
    <property type="evidence" value="ECO:0007669"/>
    <property type="project" value="UniProtKB-SubCell"/>
</dbReference>
<keyword evidence="2 4" id="KW-0807">Transducer</keyword>
<dbReference type="Proteomes" id="UP000327424">
    <property type="component" value="Chromosome"/>
</dbReference>
<dbReference type="KEGG" id="mmaa:FR932_02940"/>
<dbReference type="PANTHER" id="PTHR32089:SF112">
    <property type="entry name" value="LYSOZYME-LIKE PROTEIN-RELATED"/>
    <property type="match status" value="1"/>
</dbReference>
<gene>
    <name evidence="8" type="ORF">FR932_02940</name>
</gene>
<dbReference type="PRINTS" id="PR00260">
    <property type="entry name" value="CHEMTRNSDUCR"/>
</dbReference>
<dbReference type="GO" id="GO:0006935">
    <property type="term" value="P:chemotaxis"/>
    <property type="evidence" value="ECO:0007669"/>
    <property type="project" value="InterPro"/>
</dbReference>
<keyword evidence="5" id="KW-1133">Transmembrane helix</keyword>
<dbReference type="FunFam" id="1.10.287.950:FF:000001">
    <property type="entry name" value="Methyl-accepting chemotaxis sensory transducer"/>
    <property type="match status" value="1"/>
</dbReference>
<protein>
    <submittedName>
        <fullName evidence="8">Methyl-accepting chemotaxis protein</fullName>
    </submittedName>
</protein>
<evidence type="ECO:0000256" key="2">
    <source>
        <dbReference type="ARBA" id="ARBA00023224"/>
    </source>
</evidence>
<dbReference type="SMART" id="SM00304">
    <property type="entry name" value="HAMP"/>
    <property type="match status" value="1"/>
</dbReference>
<dbReference type="Pfam" id="PF00015">
    <property type="entry name" value="MCPsignal"/>
    <property type="match status" value="1"/>
</dbReference>
<feature type="domain" description="HAMP" evidence="7">
    <location>
        <begin position="205"/>
        <end position="259"/>
    </location>
</feature>
<evidence type="ECO:0000313" key="9">
    <source>
        <dbReference type="Proteomes" id="UP000327424"/>
    </source>
</evidence>
<evidence type="ECO:0000259" key="6">
    <source>
        <dbReference type="PROSITE" id="PS50111"/>
    </source>
</evidence>
<dbReference type="InterPro" id="IPR004090">
    <property type="entry name" value="Chemotax_Me-accpt_rcpt"/>
</dbReference>
<feature type="transmembrane region" description="Helical" evidence="5">
    <location>
        <begin position="182"/>
        <end position="201"/>
    </location>
</feature>
<evidence type="ECO:0000256" key="3">
    <source>
        <dbReference type="ARBA" id="ARBA00029447"/>
    </source>
</evidence>
<dbReference type="GO" id="GO:0007165">
    <property type="term" value="P:signal transduction"/>
    <property type="evidence" value="ECO:0007669"/>
    <property type="project" value="UniProtKB-KW"/>
</dbReference>